<comment type="subunit">
    <text evidence="8">Component of the Mediator complex.</text>
</comment>
<keyword evidence="6 8" id="KW-0539">Nucleus</keyword>
<organism evidence="11 12">
    <name type="scientific">Kwoniella mangroviensis CBS 10435</name>
    <dbReference type="NCBI Taxonomy" id="1331196"/>
    <lineage>
        <taxon>Eukaryota</taxon>
        <taxon>Fungi</taxon>
        <taxon>Dikarya</taxon>
        <taxon>Basidiomycota</taxon>
        <taxon>Agaricomycotina</taxon>
        <taxon>Tremellomycetes</taxon>
        <taxon>Tremellales</taxon>
        <taxon>Cryptococcaceae</taxon>
        <taxon>Kwoniella</taxon>
    </lineage>
</organism>
<accession>A0A1B9IM80</accession>
<feature type="coiled-coil region" evidence="9">
    <location>
        <begin position="86"/>
        <end position="141"/>
    </location>
</feature>
<reference evidence="12" key="2">
    <citation type="submission" date="2013-12" db="EMBL/GenBank/DDBJ databases">
        <title>Evolution of pathogenesis and genome organization in the Tremellales.</title>
        <authorList>
            <person name="Cuomo C."/>
            <person name="Litvintseva A."/>
            <person name="Heitman J."/>
            <person name="Chen Y."/>
            <person name="Sun S."/>
            <person name="Springer D."/>
            <person name="Dromer F."/>
            <person name="Young S."/>
            <person name="Zeng Q."/>
            <person name="Chapman S."/>
            <person name="Gujja S."/>
            <person name="Saif S."/>
            <person name="Birren B."/>
        </authorList>
    </citation>
    <scope>NUCLEOTIDE SEQUENCE [LARGE SCALE GENOMIC DNA]</scope>
    <source>
        <strain evidence="12">CBS 10435</strain>
    </source>
</reference>
<dbReference type="GO" id="GO:0070847">
    <property type="term" value="C:core mediator complex"/>
    <property type="evidence" value="ECO:0007669"/>
    <property type="project" value="TreeGrafter"/>
</dbReference>
<dbReference type="Pfam" id="PF10018">
    <property type="entry name" value="Med4"/>
    <property type="match status" value="1"/>
</dbReference>
<evidence type="ECO:0000256" key="3">
    <source>
        <dbReference type="ARBA" id="ARBA00020629"/>
    </source>
</evidence>
<dbReference type="GO" id="GO:0006357">
    <property type="term" value="P:regulation of transcription by RNA polymerase II"/>
    <property type="evidence" value="ECO:0007669"/>
    <property type="project" value="InterPro"/>
</dbReference>
<dbReference type="AlphaFoldDB" id="A0A1B9IM80"/>
<evidence type="ECO:0000256" key="7">
    <source>
        <dbReference type="ARBA" id="ARBA00031257"/>
    </source>
</evidence>
<gene>
    <name evidence="8" type="primary">MED4</name>
    <name evidence="11" type="ORF">L486_06394</name>
</gene>
<dbReference type="Proteomes" id="UP000092583">
    <property type="component" value="Unassembled WGS sequence"/>
</dbReference>
<sequence length="251" mass="27859">MANQPTDPQPSSTPSSSSSSIPPRQSLLQNLTTQSLLLTQLFTLLSSSPSSTAPNPGQGGGIEQIYTALQLSALDLSNLLRDTYTHQEEYKKLLDKKNNLENLEQRVRGLIRGLEHDRIELEQMVDNGKKVKKNIEQSEKNPIIIPTLLSHAQNLSRYSSAPISSLMSDIDKNQYQPWPTEMAMRMGLLFQMSGNEGMGGMGRTGEVGDETKTTEIIEQSQPAIVHEEPTRRYDPNAVFTLDLNSDDSDDD</sequence>
<evidence type="ECO:0000256" key="4">
    <source>
        <dbReference type="ARBA" id="ARBA00023015"/>
    </source>
</evidence>
<comment type="function">
    <text evidence="8">Component of the Mediator complex, a coactivator involved in the regulated transcription of nearly all RNA polymerase II-dependent genes. Mediator functions as a bridge to convey information from gene-specific regulatory proteins to the basal RNA polymerase II transcription machinery. Mediator is recruited to promoters by direct interactions with regulatory proteins and serves as a scaffold for the assembly of a functional preinitiation complex with RNA polymerase II and the general transcription factors.</text>
</comment>
<name>A0A1B9IM80_9TREE</name>
<evidence type="ECO:0000313" key="12">
    <source>
        <dbReference type="Proteomes" id="UP000092583"/>
    </source>
</evidence>
<evidence type="ECO:0000256" key="10">
    <source>
        <dbReference type="SAM" id="MobiDB-lite"/>
    </source>
</evidence>
<dbReference type="GO" id="GO:0003712">
    <property type="term" value="F:transcription coregulator activity"/>
    <property type="evidence" value="ECO:0007669"/>
    <property type="project" value="InterPro"/>
</dbReference>
<dbReference type="GO" id="GO:0016592">
    <property type="term" value="C:mediator complex"/>
    <property type="evidence" value="ECO:0007669"/>
    <property type="project" value="InterPro"/>
</dbReference>
<evidence type="ECO:0000256" key="2">
    <source>
        <dbReference type="ARBA" id="ARBA00009626"/>
    </source>
</evidence>
<feature type="region of interest" description="Disordered" evidence="10">
    <location>
        <begin position="1"/>
        <end position="26"/>
    </location>
</feature>
<dbReference type="STRING" id="1331196.A0A1B9IM80"/>
<dbReference type="OrthoDB" id="1929813at2759"/>
<keyword evidence="9" id="KW-0175">Coiled coil</keyword>
<evidence type="ECO:0000256" key="9">
    <source>
        <dbReference type="SAM" id="Coils"/>
    </source>
</evidence>
<comment type="similarity">
    <text evidence="2 8">Belongs to the Mediator complex subunit 4 family.</text>
</comment>
<evidence type="ECO:0000256" key="8">
    <source>
        <dbReference type="RuleBase" id="RU364141"/>
    </source>
</evidence>
<evidence type="ECO:0000313" key="11">
    <source>
        <dbReference type="EMBL" id="OCF56450.1"/>
    </source>
</evidence>
<keyword evidence="5 8" id="KW-0804">Transcription</keyword>
<comment type="subcellular location">
    <subcellularLocation>
        <location evidence="1 8">Nucleus</location>
    </subcellularLocation>
</comment>
<proteinExistence type="inferred from homology"/>
<dbReference type="PANTHER" id="PTHR13208">
    <property type="entry name" value="MEDIATOR OF RNA POLYMERASE II TRANSCRIPTION SUBUNIT 4"/>
    <property type="match status" value="1"/>
</dbReference>
<keyword evidence="8" id="KW-0010">Activator</keyword>
<evidence type="ECO:0000256" key="1">
    <source>
        <dbReference type="ARBA" id="ARBA00004123"/>
    </source>
</evidence>
<keyword evidence="4 8" id="KW-0805">Transcription regulation</keyword>
<dbReference type="InterPro" id="IPR019258">
    <property type="entry name" value="Mediator_Med4"/>
</dbReference>
<dbReference type="PANTHER" id="PTHR13208:SF2">
    <property type="entry name" value="MEDIATOR OF RNA POLYMERASE II TRANSCRIPTION SUBUNIT 4"/>
    <property type="match status" value="1"/>
</dbReference>
<dbReference type="EMBL" id="KV700091">
    <property type="protein sequence ID" value="OCF56450.1"/>
    <property type="molecule type" value="Genomic_DNA"/>
</dbReference>
<keyword evidence="12" id="KW-1185">Reference proteome</keyword>
<evidence type="ECO:0000256" key="6">
    <source>
        <dbReference type="ARBA" id="ARBA00023242"/>
    </source>
</evidence>
<evidence type="ECO:0000256" key="5">
    <source>
        <dbReference type="ARBA" id="ARBA00023163"/>
    </source>
</evidence>
<reference evidence="11 12" key="1">
    <citation type="submission" date="2013-07" db="EMBL/GenBank/DDBJ databases">
        <title>The Genome Sequence of Kwoniella mangroviensis CBS10435.</title>
        <authorList>
            <consortium name="The Broad Institute Genome Sequencing Platform"/>
            <person name="Cuomo C."/>
            <person name="Litvintseva A."/>
            <person name="Chen Y."/>
            <person name="Heitman J."/>
            <person name="Sun S."/>
            <person name="Springer D."/>
            <person name="Dromer F."/>
            <person name="Young S.K."/>
            <person name="Zeng Q."/>
            <person name="Gargeya S."/>
            <person name="Fitzgerald M."/>
            <person name="Abouelleil A."/>
            <person name="Alvarado L."/>
            <person name="Berlin A.M."/>
            <person name="Chapman S.B."/>
            <person name="Dewar J."/>
            <person name="Goldberg J."/>
            <person name="Griggs A."/>
            <person name="Gujja S."/>
            <person name="Hansen M."/>
            <person name="Howarth C."/>
            <person name="Imamovic A."/>
            <person name="Larimer J."/>
            <person name="McCowan C."/>
            <person name="Murphy C."/>
            <person name="Pearson M."/>
            <person name="Priest M."/>
            <person name="Roberts A."/>
            <person name="Saif S."/>
            <person name="Shea T."/>
            <person name="Sykes S."/>
            <person name="Wortman J."/>
            <person name="Nusbaum C."/>
            <person name="Birren B."/>
        </authorList>
    </citation>
    <scope>NUCLEOTIDE SEQUENCE [LARGE SCALE GENOMIC DNA]</scope>
    <source>
        <strain evidence="11 12">CBS 10435</strain>
    </source>
</reference>
<protein>
    <recommendedName>
        <fullName evidence="3 8">Mediator of RNA polymerase II transcription subunit 4</fullName>
    </recommendedName>
    <alternativeName>
        <fullName evidence="7 8">Mediator complex subunit 4</fullName>
    </alternativeName>
</protein>